<dbReference type="SUPFAM" id="SSF53850">
    <property type="entry name" value="Periplasmic binding protein-like II"/>
    <property type="match status" value="1"/>
</dbReference>
<dbReference type="PANTHER" id="PTHR30126:SF39">
    <property type="entry name" value="HTH-TYPE TRANSCRIPTIONAL REGULATOR CYSL"/>
    <property type="match status" value="1"/>
</dbReference>
<dbReference type="PROSITE" id="PS50931">
    <property type="entry name" value="HTH_LYSR"/>
    <property type="match status" value="1"/>
</dbReference>
<dbReference type="GO" id="GO:0000976">
    <property type="term" value="F:transcription cis-regulatory region binding"/>
    <property type="evidence" value="ECO:0007669"/>
    <property type="project" value="TreeGrafter"/>
</dbReference>
<dbReference type="Pfam" id="PF00126">
    <property type="entry name" value="HTH_1"/>
    <property type="match status" value="1"/>
</dbReference>
<reference evidence="7 8" key="1">
    <citation type="submission" date="2020-11" db="EMBL/GenBank/DDBJ databases">
        <title>Arthrobacter antarcticus sp. nov., isolated from Antarctic Soil.</title>
        <authorList>
            <person name="Li J."/>
        </authorList>
    </citation>
    <scope>NUCLEOTIDE SEQUENCE [LARGE SCALE GENOMIC DNA]</scope>
    <source>
        <strain evidence="7 8">Z1-20</strain>
    </source>
</reference>
<dbReference type="PRINTS" id="PR00039">
    <property type="entry name" value="HTHLYSR"/>
</dbReference>
<proteinExistence type="inferred from homology"/>
<organism evidence="7 8">
    <name type="scientific">Arthrobacter terrae</name>
    <dbReference type="NCBI Taxonomy" id="2935737"/>
    <lineage>
        <taxon>Bacteria</taxon>
        <taxon>Bacillati</taxon>
        <taxon>Actinomycetota</taxon>
        <taxon>Actinomycetes</taxon>
        <taxon>Micrococcales</taxon>
        <taxon>Micrococcaceae</taxon>
        <taxon>Arthrobacter</taxon>
    </lineage>
</organism>
<name>A0A931CP18_9MICC</name>
<dbReference type="Proteomes" id="UP000655366">
    <property type="component" value="Unassembled WGS sequence"/>
</dbReference>
<gene>
    <name evidence="7" type="ORF">IV500_02805</name>
</gene>
<dbReference type="RefSeq" id="WP_196395304.1">
    <property type="nucleotide sequence ID" value="NZ_JADNYM010000003.1"/>
</dbReference>
<dbReference type="AlphaFoldDB" id="A0A931CP18"/>
<evidence type="ECO:0000256" key="2">
    <source>
        <dbReference type="ARBA" id="ARBA00023015"/>
    </source>
</evidence>
<dbReference type="GO" id="GO:0003700">
    <property type="term" value="F:DNA-binding transcription factor activity"/>
    <property type="evidence" value="ECO:0007669"/>
    <property type="project" value="InterPro"/>
</dbReference>
<feature type="domain" description="HTH lysR-type" evidence="6">
    <location>
        <begin position="6"/>
        <end position="63"/>
    </location>
</feature>
<dbReference type="InterPro" id="IPR000847">
    <property type="entry name" value="LysR_HTH_N"/>
</dbReference>
<evidence type="ECO:0000256" key="5">
    <source>
        <dbReference type="SAM" id="MobiDB-lite"/>
    </source>
</evidence>
<sequence>MSMEWPDLAVLELLVAVSEQGSLSSAARAVKMAQPNASRSLTRLERSLGVILLDRRPGGSRLTVEGAVVVDWARPALERARELMSAAQSLQSQRESNLMVAASMTVAEYLMPRWLADLKRADPELRVTLSVHNSKRVFDLVADGSADVGFVETPRLPAGLHRLKVGADRLAVVVPPEHPWAAAGKILTPQELASTALVVRERGSGTRSTLDRALKDYQPAPPTLELSSNAAVRVSVTAGAGPAVLSIFAVRPWLESGALVEVPVPQLPLERRMHAVWKGPRVLSGPAGDLVTAAGRGERSARKPAQVE</sequence>
<evidence type="ECO:0000256" key="1">
    <source>
        <dbReference type="ARBA" id="ARBA00009437"/>
    </source>
</evidence>
<protein>
    <submittedName>
        <fullName evidence="7">LysR family transcriptional regulator</fullName>
    </submittedName>
</protein>
<keyword evidence="2" id="KW-0805">Transcription regulation</keyword>
<dbReference type="InterPro" id="IPR005119">
    <property type="entry name" value="LysR_subst-bd"/>
</dbReference>
<evidence type="ECO:0000259" key="6">
    <source>
        <dbReference type="PROSITE" id="PS50931"/>
    </source>
</evidence>
<keyword evidence="3" id="KW-0238">DNA-binding</keyword>
<dbReference type="Gene3D" id="3.40.190.10">
    <property type="entry name" value="Periplasmic binding protein-like II"/>
    <property type="match status" value="2"/>
</dbReference>
<dbReference type="InterPro" id="IPR036388">
    <property type="entry name" value="WH-like_DNA-bd_sf"/>
</dbReference>
<dbReference type="Pfam" id="PF03466">
    <property type="entry name" value="LysR_substrate"/>
    <property type="match status" value="1"/>
</dbReference>
<dbReference type="InterPro" id="IPR036390">
    <property type="entry name" value="WH_DNA-bd_sf"/>
</dbReference>
<keyword evidence="4" id="KW-0804">Transcription</keyword>
<dbReference type="PANTHER" id="PTHR30126">
    <property type="entry name" value="HTH-TYPE TRANSCRIPTIONAL REGULATOR"/>
    <property type="match status" value="1"/>
</dbReference>
<evidence type="ECO:0000256" key="4">
    <source>
        <dbReference type="ARBA" id="ARBA00023163"/>
    </source>
</evidence>
<comment type="similarity">
    <text evidence="1">Belongs to the LysR transcriptional regulatory family.</text>
</comment>
<comment type="caution">
    <text evidence="7">The sequence shown here is derived from an EMBL/GenBank/DDBJ whole genome shotgun (WGS) entry which is preliminary data.</text>
</comment>
<evidence type="ECO:0000313" key="8">
    <source>
        <dbReference type="Proteomes" id="UP000655366"/>
    </source>
</evidence>
<evidence type="ECO:0000256" key="3">
    <source>
        <dbReference type="ARBA" id="ARBA00023125"/>
    </source>
</evidence>
<dbReference type="EMBL" id="JADNYM010000003">
    <property type="protein sequence ID" value="MBG0738361.1"/>
    <property type="molecule type" value="Genomic_DNA"/>
</dbReference>
<evidence type="ECO:0000313" key="7">
    <source>
        <dbReference type="EMBL" id="MBG0738361.1"/>
    </source>
</evidence>
<feature type="region of interest" description="Disordered" evidence="5">
    <location>
        <begin position="287"/>
        <end position="308"/>
    </location>
</feature>
<dbReference type="SUPFAM" id="SSF46785">
    <property type="entry name" value="Winged helix' DNA-binding domain"/>
    <property type="match status" value="1"/>
</dbReference>
<keyword evidence="8" id="KW-1185">Reference proteome</keyword>
<dbReference type="Gene3D" id="1.10.10.10">
    <property type="entry name" value="Winged helix-like DNA-binding domain superfamily/Winged helix DNA-binding domain"/>
    <property type="match status" value="1"/>
</dbReference>
<accession>A0A931CP18</accession>